<name>A0AB36THA5_ACETH</name>
<organism evidence="3 4">
    <name type="scientific">Acetivibrio thermocellus AD2</name>
    <dbReference type="NCBI Taxonomy" id="1138384"/>
    <lineage>
        <taxon>Bacteria</taxon>
        <taxon>Bacillati</taxon>
        <taxon>Bacillota</taxon>
        <taxon>Clostridia</taxon>
        <taxon>Eubacteriales</taxon>
        <taxon>Oscillospiraceae</taxon>
        <taxon>Acetivibrio</taxon>
    </lineage>
</organism>
<protein>
    <submittedName>
        <fullName evidence="3">Spore germination cell wall hydrolase CwlJ-like protein</fullName>
    </submittedName>
</protein>
<dbReference type="EMBL" id="PDBW01000001">
    <property type="protein sequence ID" value="PFH03274.1"/>
    <property type="molecule type" value="Genomic_DNA"/>
</dbReference>
<sequence length="282" mass="31701">MSNEGRCKTGNFKAVLAVLIVIFVTLSGSFKASAINKQIFITVKVNGNYIKMDTWPYIKDGRTFVSVRFVAEALGAKVEWDGEDKKVTIKDDYNYIELFVGSKECYINAVKQAMDTSPEISNGRTMVPLRFVSEVLGCSVDWNQTTYTVSINKNGIKVPEECIYQRNYTDEDLIWLARIVTVEAGGMSLEGKLAVANVVLNRVKSPSFPNTVYDVIFQKGQFPPAYKSGFKELVPPDECIIAAKMALEGVNNIGNCLYFNNRPFTSRSGTFYKKIEGEYFYY</sequence>
<dbReference type="Gene3D" id="3.30.457.10">
    <property type="entry name" value="Copper amine oxidase-like, N-terminal domain"/>
    <property type="match status" value="2"/>
</dbReference>
<dbReference type="InterPro" id="IPR011105">
    <property type="entry name" value="Cell_wall_hydrolase_SleB"/>
</dbReference>
<evidence type="ECO:0000313" key="3">
    <source>
        <dbReference type="EMBL" id="PFH03274.1"/>
    </source>
</evidence>
<keyword evidence="3" id="KW-0378">Hydrolase</keyword>
<dbReference type="InterPro" id="IPR036582">
    <property type="entry name" value="Mao_N_sf"/>
</dbReference>
<dbReference type="AlphaFoldDB" id="A0AB36THA5"/>
<proteinExistence type="predicted"/>
<evidence type="ECO:0000313" key="4">
    <source>
        <dbReference type="Proteomes" id="UP000223596"/>
    </source>
</evidence>
<dbReference type="InterPro" id="IPR012854">
    <property type="entry name" value="Cu_amine_oxidase-like_N"/>
</dbReference>
<evidence type="ECO:0000259" key="2">
    <source>
        <dbReference type="Pfam" id="PF07833"/>
    </source>
</evidence>
<dbReference type="RefSeq" id="WP_003512371.1">
    <property type="nucleotide sequence ID" value="NZ_CP013828.1"/>
</dbReference>
<dbReference type="Proteomes" id="UP000223596">
    <property type="component" value="Unassembled WGS sequence"/>
</dbReference>
<evidence type="ECO:0000259" key="1">
    <source>
        <dbReference type="Pfam" id="PF07486"/>
    </source>
</evidence>
<comment type="caution">
    <text evidence="3">The sequence shown here is derived from an EMBL/GenBank/DDBJ whole genome shotgun (WGS) entry which is preliminary data.</text>
</comment>
<accession>A0AB36THA5</accession>
<dbReference type="GeneID" id="35805476"/>
<dbReference type="SUPFAM" id="SSF55383">
    <property type="entry name" value="Copper amine oxidase, domain N"/>
    <property type="match status" value="1"/>
</dbReference>
<feature type="domain" description="Copper amine oxidase-like N-terminal" evidence="2">
    <location>
        <begin position="44"/>
        <end position="151"/>
    </location>
</feature>
<gene>
    <name evidence="3" type="ORF">M972_112076</name>
</gene>
<dbReference type="Pfam" id="PF07486">
    <property type="entry name" value="Hydrolase_2"/>
    <property type="match status" value="1"/>
</dbReference>
<dbReference type="GO" id="GO:0016787">
    <property type="term" value="F:hydrolase activity"/>
    <property type="evidence" value="ECO:0007669"/>
    <property type="project" value="UniProtKB-KW"/>
</dbReference>
<feature type="domain" description="Cell wall hydrolase SleB" evidence="1">
    <location>
        <begin position="188"/>
        <end position="281"/>
    </location>
</feature>
<dbReference type="Pfam" id="PF07833">
    <property type="entry name" value="Cu_amine_oxidN1"/>
    <property type="match status" value="1"/>
</dbReference>
<reference evidence="3 4" key="1">
    <citation type="submission" date="2017-09" db="EMBL/GenBank/DDBJ databases">
        <title>Evaluation of Pacific Biosciences Sequencing Technology to Finishing C. thermocellum Genome Sequences.</title>
        <authorList>
            <person name="Brown S."/>
        </authorList>
    </citation>
    <scope>NUCLEOTIDE SEQUENCE [LARGE SCALE GENOMIC DNA]</scope>
    <source>
        <strain evidence="3 4">AD2</strain>
    </source>
</reference>
<dbReference type="Gene3D" id="1.10.10.2520">
    <property type="entry name" value="Cell wall hydrolase SleB, domain 1"/>
    <property type="match status" value="1"/>
</dbReference>
<dbReference type="InterPro" id="IPR042047">
    <property type="entry name" value="SleB_dom1"/>
</dbReference>